<dbReference type="EnsemblPlants" id="Kaladp0039s0184.1.v1.1">
    <property type="protein sequence ID" value="Kaladp0039s0184.1.v1.1.CDS.1"/>
    <property type="gene ID" value="Kaladp0039s0184.v1.1"/>
</dbReference>
<dbReference type="GO" id="GO:0008270">
    <property type="term" value="F:zinc ion binding"/>
    <property type="evidence" value="ECO:0007669"/>
    <property type="project" value="InterPro"/>
</dbReference>
<dbReference type="InterPro" id="IPR032867">
    <property type="entry name" value="DYW_dom"/>
</dbReference>
<comment type="similarity">
    <text evidence="1">Belongs to the PPR family. PCMP-H subfamily.</text>
</comment>
<evidence type="ECO:0000256" key="1">
    <source>
        <dbReference type="ARBA" id="ARBA00006643"/>
    </source>
</evidence>
<proteinExistence type="inferred from homology"/>
<dbReference type="AlphaFoldDB" id="A0A7N0TJV2"/>
<dbReference type="Pfam" id="PF14432">
    <property type="entry name" value="DYW_deaminase"/>
    <property type="match status" value="1"/>
</dbReference>
<sequence length="81" mass="9146">MNSEEKELNLVHHSEKMAVAFALMNSPAAAPIRIMKNLRICGDCHAFFKSVAEMKGREIIARDSSRFHHFSNGTCSCGDYW</sequence>
<dbReference type="OMA" id="CSWIESE"/>
<organism evidence="3 4">
    <name type="scientific">Kalanchoe fedtschenkoi</name>
    <name type="common">Lavender scallops</name>
    <name type="synonym">South American air plant</name>
    <dbReference type="NCBI Taxonomy" id="63787"/>
    <lineage>
        <taxon>Eukaryota</taxon>
        <taxon>Viridiplantae</taxon>
        <taxon>Streptophyta</taxon>
        <taxon>Embryophyta</taxon>
        <taxon>Tracheophyta</taxon>
        <taxon>Spermatophyta</taxon>
        <taxon>Magnoliopsida</taxon>
        <taxon>eudicotyledons</taxon>
        <taxon>Gunneridae</taxon>
        <taxon>Pentapetalae</taxon>
        <taxon>Saxifragales</taxon>
        <taxon>Crassulaceae</taxon>
        <taxon>Kalanchoe</taxon>
    </lineage>
</organism>
<accession>A0A7N0TJV2</accession>
<evidence type="ECO:0000313" key="4">
    <source>
        <dbReference type="Proteomes" id="UP000594263"/>
    </source>
</evidence>
<dbReference type="Proteomes" id="UP000594263">
    <property type="component" value="Unplaced"/>
</dbReference>
<evidence type="ECO:0000259" key="2">
    <source>
        <dbReference type="Pfam" id="PF14432"/>
    </source>
</evidence>
<protein>
    <recommendedName>
        <fullName evidence="2">DYW domain-containing protein</fullName>
    </recommendedName>
</protein>
<feature type="domain" description="DYW" evidence="2">
    <location>
        <begin position="2"/>
        <end position="81"/>
    </location>
</feature>
<dbReference type="Gramene" id="Kaladp0039s0184.1.v1.1">
    <property type="protein sequence ID" value="Kaladp0039s0184.1.v1.1.CDS.1"/>
    <property type="gene ID" value="Kaladp0039s0184.v1.1"/>
</dbReference>
<name>A0A7N0TJV2_KALFE</name>
<keyword evidence="4" id="KW-1185">Reference proteome</keyword>
<evidence type="ECO:0000313" key="3">
    <source>
        <dbReference type="EnsemblPlants" id="Kaladp0039s0184.1.v1.1.CDS.1"/>
    </source>
</evidence>
<reference evidence="3" key="1">
    <citation type="submission" date="2021-01" db="UniProtKB">
        <authorList>
            <consortium name="EnsemblPlants"/>
        </authorList>
    </citation>
    <scope>IDENTIFICATION</scope>
</reference>